<sequence length="80" mass="8918">MTSREGTLGPKLDQKAGLKVKSASHIQNISMFLFNSSILLRGLDIRVFDKSNKIAKSIEDIDFVRKEVKPNGSRIVIDDS</sequence>
<accession>A0A6D2HM96</accession>
<protein>
    <submittedName>
        <fullName evidence="1">Uncharacterized protein</fullName>
    </submittedName>
</protein>
<gene>
    <name evidence="1" type="ORF">MERR_LOCUS4892</name>
</gene>
<reference evidence="1" key="1">
    <citation type="submission" date="2020-01" db="EMBL/GenBank/DDBJ databases">
        <authorList>
            <person name="Mishra B."/>
        </authorList>
    </citation>
    <scope>NUCLEOTIDE SEQUENCE [LARGE SCALE GENOMIC DNA]</scope>
</reference>
<keyword evidence="2" id="KW-1185">Reference proteome</keyword>
<evidence type="ECO:0000313" key="2">
    <source>
        <dbReference type="Proteomes" id="UP000467841"/>
    </source>
</evidence>
<dbReference type="Proteomes" id="UP000467841">
    <property type="component" value="Unassembled WGS sequence"/>
</dbReference>
<evidence type="ECO:0000313" key="1">
    <source>
        <dbReference type="EMBL" id="CAA7017657.1"/>
    </source>
</evidence>
<comment type="caution">
    <text evidence="1">The sequence shown here is derived from an EMBL/GenBank/DDBJ whole genome shotgun (WGS) entry which is preliminary data.</text>
</comment>
<dbReference type="EMBL" id="CACVBM020000333">
    <property type="protein sequence ID" value="CAA7017657.1"/>
    <property type="molecule type" value="Genomic_DNA"/>
</dbReference>
<organism evidence="1 2">
    <name type="scientific">Microthlaspi erraticum</name>
    <dbReference type="NCBI Taxonomy" id="1685480"/>
    <lineage>
        <taxon>Eukaryota</taxon>
        <taxon>Viridiplantae</taxon>
        <taxon>Streptophyta</taxon>
        <taxon>Embryophyta</taxon>
        <taxon>Tracheophyta</taxon>
        <taxon>Spermatophyta</taxon>
        <taxon>Magnoliopsida</taxon>
        <taxon>eudicotyledons</taxon>
        <taxon>Gunneridae</taxon>
        <taxon>Pentapetalae</taxon>
        <taxon>rosids</taxon>
        <taxon>malvids</taxon>
        <taxon>Brassicales</taxon>
        <taxon>Brassicaceae</taxon>
        <taxon>Coluteocarpeae</taxon>
        <taxon>Microthlaspi</taxon>
    </lineage>
</organism>
<name>A0A6D2HM96_9BRAS</name>
<dbReference type="AlphaFoldDB" id="A0A6D2HM96"/>
<proteinExistence type="predicted"/>